<sequence>MAQKKTGVLPCYENQFQIDTAASGAEASYKNIADCESFSVSFDNGVEEWTPFDTEGWTRRLMTAKSVTISVTAKRNIGDPGNDTVAGLAFVNGRDAEKSFQWTFPDGTVISFPGAVISVTSLYSGDSTNVAPLEFEVMSNGKPQITAATLSE</sequence>
<reference evidence="1" key="1">
    <citation type="submission" date="2021-10" db="EMBL/GenBank/DDBJ databases">
        <title>Anaerobic single-cell dispensing facilitates the cultivation of human gut bacteria.</title>
        <authorList>
            <person name="Afrizal A."/>
        </authorList>
    </citation>
    <scope>NUCLEOTIDE SEQUENCE</scope>
    <source>
        <strain evidence="1">CLA-AA-H215</strain>
    </source>
</reference>
<gene>
    <name evidence="1" type="ORF">LKD81_15505</name>
</gene>
<dbReference type="RefSeq" id="WP_308454788.1">
    <property type="nucleotide sequence ID" value="NZ_JAJEQR010000064.1"/>
</dbReference>
<evidence type="ECO:0000313" key="1">
    <source>
        <dbReference type="EMBL" id="MCC2232381.1"/>
    </source>
</evidence>
<dbReference type="Proteomes" id="UP001198182">
    <property type="component" value="Unassembled WGS sequence"/>
</dbReference>
<evidence type="ECO:0000313" key="2">
    <source>
        <dbReference type="Proteomes" id="UP001198182"/>
    </source>
</evidence>
<dbReference type="EMBL" id="JAJEQR010000064">
    <property type="protein sequence ID" value="MCC2232381.1"/>
    <property type="molecule type" value="Genomic_DNA"/>
</dbReference>
<comment type="caution">
    <text evidence="1">The sequence shown here is derived from an EMBL/GenBank/DDBJ whole genome shotgun (WGS) entry which is preliminary data.</text>
</comment>
<proteinExistence type="predicted"/>
<accession>A0AAE3EEA8</accession>
<name>A0AAE3EEA8_9FIRM</name>
<protein>
    <submittedName>
        <fullName evidence="1">Uncharacterized protein</fullName>
    </submittedName>
</protein>
<dbReference type="NCBIfam" id="NF047353">
    <property type="entry name" value="tube_lmo2291"/>
    <property type="match status" value="1"/>
</dbReference>
<organism evidence="1 2">
    <name type="scientific">Hominifimenecus microfluidus</name>
    <dbReference type="NCBI Taxonomy" id="2885348"/>
    <lineage>
        <taxon>Bacteria</taxon>
        <taxon>Bacillati</taxon>
        <taxon>Bacillota</taxon>
        <taxon>Clostridia</taxon>
        <taxon>Lachnospirales</taxon>
        <taxon>Lachnospiraceae</taxon>
        <taxon>Hominifimenecus</taxon>
    </lineage>
</organism>
<keyword evidence="2" id="KW-1185">Reference proteome</keyword>
<dbReference type="AlphaFoldDB" id="A0AAE3EEA8"/>